<organism evidence="2 3">
    <name type="scientific">Actinomadura mexicana</name>
    <dbReference type="NCBI Taxonomy" id="134959"/>
    <lineage>
        <taxon>Bacteria</taxon>
        <taxon>Bacillati</taxon>
        <taxon>Actinomycetota</taxon>
        <taxon>Actinomycetes</taxon>
        <taxon>Streptosporangiales</taxon>
        <taxon>Thermomonosporaceae</taxon>
        <taxon>Actinomadura</taxon>
    </lineage>
</organism>
<protein>
    <submittedName>
        <fullName evidence="2">NADPH-dependent FMN reductase</fullName>
    </submittedName>
</protein>
<proteinExistence type="predicted"/>
<evidence type="ECO:0000313" key="3">
    <source>
        <dbReference type="Proteomes" id="UP000198420"/>
    </source>
</evidence>
<dbReference type="Gene3D" id="3.40.50.360">
    <property type="match status" value="1"/>
</dbReference>
<dbReference type="OrthoDB" id="5736081at2"/>
<accession>A0A238YUL4</accession>
<dbReference type="Pfam" id="PF03358">
    <property type="entry name" value="FMN_red"/>
    <property type="match status" value="1"/>
</dbReference>
<dbReference type="InterPro" id="IPR029039">
    <property type="entry name" value="Flavoprotein-like_sf"/>
</dbReference>
<reference evidence="3" key="1">
    <citation type="submission" date="2017-06" db="EMBL/GenBank/DDBJ databases">
        <authorList>
            <person name="Varghese N."/>
            <person name="Submissions S."/>
        </authorList>
    </citation>
    <scope>NUCLEOTIDE SEQUENCE [LARGE SCALE GENOMIC DNA]</scope>
    <source>
        <strain evidence="3">DSM 44485</strain>
    </source>
</reference>
<gene>
    <name evidence="2" type="ORF">SAMN06265355_106215</name>
</gene>
<dbReference type="AlphaFoldDB" id="A0A238YUL4"/>
<sequence length="151" mass="15974">MKRLLLVHHTPSPSVQAMVEAVRAGASTDEIRGVEVVSRAALAATSVDVLEADGYLLGSPVNLGYLSGALKHFFDQIYYPCLEETVRRPFGAFLHGNNDATGAVRALEAITTGLSWKAVQPPVVVTGEPGKADLEACWELGAIMAAELGDV</sequence>
<dbReference type="InterPro" id="IPR005025">
    <property type="entry name" value="FMN_Rdtase-like_dom"/>
</dbReference>
<keyword evidence="3" id="KW-1185">Reference proteome</keyword>
<dbReference type="SUPFAM" id="SSF52218">
    <property type="entry name" value="Flavoproteins"/>
    <property type="match status" value="1"/>
</dbReference>
<feature type="domain" description="NADPH-dependent FMN reductase-like" evidence="1">
    <location>
        <begin position="40"/>
        <end position="124"/>
    </location>
</feature>
<dbReference type="Proteomes" id="UP000198420">
    <property type="component" value="Unassembled WGS sequence"/>
</dbReference>
<dbReference type="EMBL" id="FZNP01000006">
    <property type="protein sequence ID" value="SNR74273.1"/>
    <property type="molecule type" value="Genomic_DNA"/>
</dbReference>
<evidence type="ECO:0000259" key="1">
    <source>
        <dbReference type="Pfam" id="PF03358"/>
    </source>
</evidence>
<dbReference type="GO" id="GO:0016491">
    <property type="term" value="F:oxidoreductase activity"/>
    <property type="evidence" value="ECO:0007669"/>
    <property type="project" value="InterPro"/>
</dbReference>
<name>A0A238YUL4_9ACTN</name>
<evidence type="ECO:0000313" key="2">
    <source>
        <dbReference type="EMBL" id="SNR74273.1"/>
    </source>
</evidence>
<dbReference type="RefSeq" id="WP_089313030.1">
    <property type="nucleotide sequence ID" value="NZ_FZNP01000006.1"/>
</dbReference>